<dbReference type="AlphaFoldDB" id="A0A914LW82"/>
<evidence type="ECO:0000313" key="2">
    <source>
        <dbReference type="Proteomes" id="UP000887563"/>
    </source>
</evidence>
<reference evidence="3" key="1">
    <citation type="submission" date="2022-11" db="UniProtKB">
        <authorList>
            <consortium name="WormBaseParasite"/>
        </authorList>
    </citation>
    <scope>IDENTIFICATION</scope>
</reference>
<feature type="region of interest" description="Disordered" evidence="1">
    <location>
        <begin position="52"/>
        <end position="96"/>
    </location>
</feature>
<proteinExistence type="predicted"/>
<dbReference type="Proteomes" id="UP000887563">
    <property type="component" value="Unplaced"/>
</dbReference>
<keyword evidence="2" id="KW-1185">Reference proteome</keyword>
<organism evidence="2 3">
    <name type="scientific">Meloidogyne incognita</name>
    <name type="common">Southern root-knot nematode worm</name>
    <name type="synonym">Oxyuris incognita</name>
    <dbReference type="NCBI Taxonomy" id="6306"/>
    <lineage>
        <taxon>Eukaryota</taxon>
        <taxon>Metazoa</taxon>
        <taxon>Ecdysozoa</taxon>
        <taxon>Nematoda</taxon>
        <taxon>Chromadorea</taxon>
        <taxon>Rhabditida</taxon>
        <taxon>Tylenchina</taxon>
        <taxon>Tylenchomorpha</taxon>
        <taxon>Tylenchoidea</taxon>
        <taxon>Meloidogynidae</taxon>
        <taxon>Meloidogyninae</taxon>
        <taxon>Meloidogyne</taxon>
        <taxon>Meloidogyne incognita group</taxon>
    </lineage>
</organism>
<evidence type="ECO:0000313" key="3">
    <source>
        <dbReference type="WBParaSite" id="Minc3s00963g19333"/>
    </source>
</evidence>
<dbReference type="WBParaSite" id="Minc3s00963g19333">
    <property type="protein sequence ID" value="Minc3s00963g19333"/>
    <property type="gene ID" value="Minc3s00963g19333"/>
</dbReference>
<evidence type="ECO:0000256" key="1">
    <source>
        <dbReference type="SAM" id="MobiDB-lite"/>
    </source>
</evidence>
<sequence>MPNNNSTRINALEEQNRGLMFTIIQLLARLESVEGFLENGLGSGRAFRRRVPPVTQGVQQQQPQQRQQQQPQQQQQQPQQQPQQPIIETPRTTRTGIRRRRNCNNCGTCGECEYLRIRREDAPIIRHQIGLQIVEANEMIQQNGTIPPNTFESLRVSLGEIDCNQCGECDTCVSIRRYLRHQLEDQRLREIREEEMERQARVVQNPVRYVDELERVQRQRRQQQQQQQNSEVEIVWEGPSFLAPNPAADYLDLDNQPGTSASSSRVAQQQFENSLNAEDFFNLPSTSATTTTPPPNILYPTRDGWASYTFLELNGLGPLFIEPQHIEATEDGLCLLCCDRPATIYGQCGHMFYCKLCAFKICQGIEVCRCEERKCKCKTILKCLYCQKFTPFFRLK</sequence>
<name>A0A914LW82_MELIC</name>
<accession>A0A914LW82</accession>
<protein>
    <submittedName>
        <fullName evidence="3">RING-type domain-containing protein</fullName>
    </submittedName>
</protein>
<feature type="compositionally biased region" description="Low complexity" evidence="1">
    <location>
        <begin position="59"/>
        <end position="95"/>
    </location>
</feature>